<dbReference type="SUPFAM" id="SSF51215">
    <property type="entry name" value="Regulatory protein AraC"/>
    <property type="match status" value="1"/>
</dbReference>
<keyword evidence="2" id="KW-0238">DNA-binding</keyword>
<feature type="domain" description="HTH araC/xylS-type" evidence="4">
    <location>
        <begin position="202"/>
        <end position="300"/>
    </location>
</feature>
<dbReference type="InterPro" id="IPR009057">
    <property type="entry name" value="Homeodomain-like_sf"/>
</dbReference>
<dbReference type="PANTHER" id="PTHR43280">
    <property type="entry name" value="ARAC-FAMILY TRANSCRIPTIONAL REGULATOR"/>
    <property type="match status" value="1"/>
</dbReference>
<evidence type="ECO:0000256" key="1">
    <source>
        <dbReference type="ARBA" id="ARBA00023015"/>
    </source>
</evidence>
<dbReference type="Proteomes" id="UP001465153">
    <property type="component" value="Unassembled WGS sequence"/>
</dbReference>
<comment type="caution">
    <text evidence="5">The sequence shown here is derived from an EMBL/GenBank/DDBJ whole genome shotgun (WGS) entry which is preliminary data.</text>
</comment>
<gene>
    <name evidence="5" type="ORF">NBRC116591_31810</name>
</gene>
<accession>A0ABQ0ACL6</accession>
<protein>
    <submittedName>
        <fullName evidence="5">AraC family transcriptional regulator</fullName>
    </submittedName>
</protein>
<reference evidence="5 6" key="1">
    <citation type="submission" date="2024-04" db="EMBL/GenBank/DDBJ databases">
        <title>Draft genome sequence of Sessilibacter corallicola NBRC 116591.</title>
        <authorList>
            <person name="Miyakawa T."/>
            <person name="Kusuya Y."/>
            <person name="Miura T."/>
        </authorList>
    </citation>
    <scope>NUCLEOTIDE SEQUENCE [LARGE SCALE GENOMIC DNA]</scope>
    <source>
        <strain evidence="5 6">KU-00831-HH</strain>
    </source>
</reference>
<dbReference type="PANTHER" id="PTHR43280:SF27">
    <property type="entry name" value="TRANSCRIPTIONAL REGULATOR MTLR"/>
    <property type="match status" value="1"/>
</dbReference>
<dbReference type="PROSITE" id="PS01124">
    <property type="entry name" value="HTH_ARAC_FAMILY_2"/>
    <property type="match status" value="1"/>
</dbReference>
<dbReference type="SMART" id="SM00342">
    <property type="entry name" value="HTH_ARAC"/>
    <property type="match status" value="1"/>
</dbReference>
<sequence>MLLQELDKKIMHSENLRIKPEFEVVTQQDDESIRYLKHGAPSPLIRWHYHKEYELHLVKATSGKMFVGDYIGNFSPGNLVLAGPELPHNWISHLEDGESVQTRDLVIQFSPAFIKSCQQVIPEFSIVESLLEKSKLGVEFLDPNTVDHATQLFEHIADTNGMKRIVVFFQLLELLATSSDIRILSSNDHKPLIDDKNIAWVDHAVKFIVENFDKNLTLEETAQHMGMAETHFSKYFKKASGHRFIDFVNHLRIHKACELLAHTDTPITDICFSVGFNNISNFNRRFFKLKLMSPREYRKSSQAGLYHHKKEPD</sequence>
<dbReference type="CDD" id="cd06976">
    <property type="entry name" value="cupin_MtlR-like_N"/>
    <property type="match status" value="1"/>
</dbReference>
<dbReference type="InterPro" id="IPR037923">
    <property type="entry name" value="HTH-like"/>
</dbReference>
<evidence type="ECO:0000256" key="3">
    <source>
        <dbReference type="ARBA" id="ARBA00023163"/>
    </source>
</evidence>
<keyword evidence="3" id="KW-0804">Transcription</keyword>
<dbReference type="InterPro" id="IPR018060">
    <property type="entry name" value="HTH_AraC"/>
</dbReference>
<keyword evidence="6" id="KW-1185">Reference proteome</keyword>
<evidence type="ECO:0000313" key="5">
    <source>
        <dbReference type="EMBL" id="GAA6169370.1"/>
    </source>
</evidence>
<keyword evidence="1" id="KW-0805">Transcription regulation</keyword>
<evidence type="ECO:0000259" key="4">
    <source>
        <dbReference type="PROSITE" id="PS01124"/>
    </source>
</evidence>
<proteinExistence type="predicted"/>
<dbReference type="SUPFAM" id="SSF46689">
    <property type="entry name" value="Homeodomain-like"/>
    <property type="match status" value="2"/>
</dbReference>
<dbReference type="Pfam" id="PF12833">
    <property type="entry name" value="HTH_18"/>
    <property type="match status" value="1"/>
</dbReference>
<dbReference type="RefSeq" id="WP_353303904.1">
    <property type="nucleotide sequence ID" value="NZ_BAABWN010000011.1"/>
</dbReference>
<dbReference type="Gene3D" id="1.10.10.60">
    <property type="entry name" value="Homeodomain-like"/>
    <property type="match status" value="2"/>
</dbReference>
<dbReference type="EMBL" id="BAABWN010000011">
    <property type="protein sequence ID" value="GAA6169370.1"/>
    <property type="molecule type" value="Genomic_DNA"/>
</dbReference>
<evidence type="ECO:0000313" key="6">
    <source>
        <dbReference type="Proteomes" id="UP001465153"/>
    </source>
</evidence>
<name>A0ABQ0ACL6_9GAMM</name>
<organism evidence="5 6">
    <name type="scientific">Sessilibacter corallicola</name>
    <dbReference type="NCBI Taxonomy" id="2904075"/>
    <lineage>
        <taxon>Bacteria</taxon>
        <taxon>Pseudomonadati</taxon>
        <taxon>Pseudomonadota</taxon>
        <taxon>Gammaproteobacteria</taxon>
        <taxon>Cellvibrionales</taxon>
        <taxon>Cellvibrionaceae</taxon>
        <taxon>Sessilibacter</taxon>
    </lineage>
</organism>
<evidence type="ECO:0000256" key="2">
    <source>
        <dbReference type="ARBA" id="ARBA00023125"/>
    </source>
</evidence>